<reference evidence="12" key="1">
    <citation type="submission" date="2022-03" db="EMBL/GenBank/DDBJ databases">
        <authorList>
            <person name="Martin C."/>
        </authorList>
    </citation>
    <scope>NUCLEOTIDE SEQUENCE</scope>
</reference>
<feature type="domain" description="VWFA" evidence="11">
    <location>
        <begin position="1023"/>
        <end position="1199"/>
    </location>
</feature>
<dbReference type="PROSITE" id="PS50234">
    <property type="entry name" value="VWFA"/>
    <property type="match status" value="7"/>
</dbReference>
<dbReference type="PROSITE" id="PS01187">
    <property type="entry name" value="EGF_CA"/>
    <property type="match status" value="2"/>
</dbReference>
<evidence type="ECO:0000313" key="13">
    <source>
        <dbReference type="Proteomes" id="UP000749559"/>
    </source>
</evidence>
<dbReference type="PRINTS" id="PR00453">
    <property type="entry name" value="VWFADOMAIN"/>
</dbReference>
<dbReference type="InterPro" id="IPR000742">
    <property type="entry name" value="EGF"/>
</dbReference>
<feature type="disulfide bond" evidence="8">
    <location>
        <begin position="1234"/>
        <end position="1243"/>
    </location>
</feature>
<dbReference type="FunFam" id="2.10.25.10:FF:000006">
    <property type="entry name" value="Versican core protein-like isoform 1"/>
    <property type="match status" value="1"/>
</dbReference>
<evidence type="ECO:0000259" key="10">
    <source>
        <dbReference type="PROSITE" id="PS50026"/>
    </source>
</evidence>
<dbReference type="InterPro" id="IPR036465">
    <property type="entry name" value="vWFA_dom_sf"/>
</dbReference>
<dbReference type="GO" id="GO:0005509">
    <property type="term" value="F:calcium ion binding"/>
    <property type="evidence" value="ECO:0007669"/>
    <property type="project" value="InterPro"/>
</dbReference>
<evidence type="ECO:0000256" key="3">
    <source>
        <dbReference type="ARBA" id="ARBA00022536"/>
    </source>
</evidence>
<dbReference type="PROSITE" id="PS00010">
    <property type="entry name" value="ASX_HYDROXYL"/>
    <property type="match status" value="2"/>
</dbReference>
<dbReference type="SMART" id="SM00179">
    <property type="entry name" value="EGF_CA"/>
    <property type="match status" value="2"/>
</dbReference>
<dbReference type="PANTHER" id="PTHR24020:SF20">
    <property type="entry name" value="PH DOMAIN-CONTAINING PROTEIN"/>
    <property type="match status" value="1"/>
</dbReference>
<dbReference type="SUPFAM" id="SSF53300">
    <property type="entry name" value="vWA-like"/>
    <property type="match status" value="7"/>
</dbReference>
<evidence type="ECO:0000256" key="2">
    <source>
        <dbReference type="ARBA" id="ARBA00022525"/>
    </source>
</evidence>
<feature type="domain" description="VWFA" evidence="11">
    <location>
        <begin position="1252"/>
        <end position="1407"/>
    </location>
</feature>
<feature type="domain" description="EGF-like" evidence="10">
    <location>
        <begin position="1208"/>
        <end position="1244"/>
    </location>
</feature>
<dbReference type="InterPro" id="IPR050525">
    <property type="entry name" value="ECM_Assembly_Org"/>
</dbReference>
<dbReference type="InterPro" id="IPR001881">
    <property type="entry name" value="EGF-like_Ca-bd_dom"/>
</dbReference>
<keyword evidence="13" id="KW-1185">Reference proteome</keyword>
<keyword evidence="3 8" id="KW-0245">EGF-like domain</keyword>
<sequence>MLGTIFLISGLIASTYAQGVCRSQADIVFVLDSSGSVGQENFDIVLTFVNEIIDALDIGSDGTRVGVNTFESQAVLRFDLNRYTDKTEMKAAVSAIPFLFGSTATKEGLEMMLAMFSPERGDRADVPNIGIVITDGNAKTGDPIVVAQQAMAQGILMFAIAIAESDEFDVNQIRPLATDPVDNFFEVTDFAKLSEITDAVVQGACVFEPICPGTQADVAFVIDSSGSITADNFIKVKEFVNSVVAYLDIGSETIHVGVISFSDIARVEFNLNAFSTAEDVVNAINGITQLNDGTKTNLGLDLLTTELFTVSNGDRLGVPNLAVVVTDGQSNDLALTTDSAASVQAAGIQVFAIGIGDMNSLNTDELNIIASDPDYAHMYIIENFDLLANISKDVASSTCYDPVCQDRQADIVFILDASGSITDENFVLLKEFVKTVINRLDVSDTNARVGVLTFSNSADVEWDLNSYNTKAELLSKVDNITQTKGSTNTADAIAVTRDQMFVSAKGDRTNVANTIILITDGIAKGNDPIPEANLAKEAGIAIFCVGIGQDFGVEGRNELLAIATDPDDTHMFEVTEFADLTGIAGQIAQVACYPNVCGDLKYDIAVLLDRSGSVPEDDYILMLDFVASVVNDLDISPTDVQVAIVTFSSEVQIEFNLNRYQSRSSLRTAILNLPSTTEGATNHADALAAAADVIFVEGNGDRLDVPNLVMVITDGKSSVNEDRTESEATRVKAMPDTVIVTIGIGPELSANDLNIIASDPDEAYVFRVNSFLDLAGIKTTLLTRACTPLDTTCTGKGDIVIGVDTSGSIGQENFDRMVSFLELLLNEMTISDSTNRVGVLTFADNAEVRAQLNQFNDRASLINEVKSIPYTTGATYTADALRTARTAMFTEANGDRADVPNIMLVITDGVSTVNKLTTVPEAVTSRQSDILISTVAIGPNTDDVELSAVASEVAMMFASATFQELPNIVTNIKGAICNDVDECLSNPCQNGGVCRDRFNGYVCECPSGFSGLLCERNCNVQVDLVIAIDSSGSIFADNFELVKNFVKNVIVDLPISSSGARVGVITVSSDAIIRFHLNEYTDRKSAMDAVERIPYSAGATNIASALQLIRLSMFTAGNGDRSTAQNAVLLITDGASNVNAADTLPQARQLRITGTTIMAVGVGNELDPKELRGIASDPDSVNVRTAASFADLEALSRDPEQNSPLCYDANECSSNPCQGGAPCIDGLNSFECVCPSGLAGPTCAVTCNGQMDIVFVVDSSGSIGEADFEKVTNFIQGLVDNLEITNGLYRIGLLTFADEGQVVFHLNDYNTRSEILNAISSVQYTKGATNTARGLELMRTMFSPVNGDRSSPNNMAILITDGKPTPAPPLLKIILMLITLTILQLLEQLSGKRYAHSLGRPIDVYRL</sequence>
<feature type="chain" id="PRO_5035774390" evidence="9">
    <location>
        <begin position="18"/>
        <end position="1407"/>
    </location>
</feature>
<feature type="domain" description="EGF-like" evidence="10">
    <location>
        <begin position="979"/>
        <end position="1015"/>
    </location>
</feature>
<feature type="domain" description="VWFA" evidence="11">
    <location>
        <begin position="410"/>
        <end position="587"/>
    </location>
</feature>
<proteinExistence type="predicted"/>
<dbReference type="PROSITE" id="PS50026">
    <property type="entry name" value="EGF_3"/>
    <property type="match status" value="2"/>
</dbReference>
<dbReference type="CDD" id="cd01450">
    <property type="entry name" value="vWFA_subfamily_ECM"/>
    <property type="match status" value="4"/>
</dbReference>
<comment type="subcellular location">
    <subcellularLocation>
        <location evidence="1">Secreted</location>
    </subcellularLocation>
</comment>
<evidence type="ECO:0000313" key="12">
    <source>
        <dbReference type="EMBL" id="CAH1788338.1"/>
    </source>
</evidence>
<dbReference type="CDD" id="cd00054">
    <property type="entry name" value="EGF_CA"/>
    <property type="match status" value="2"/>
</dbReference>
<dbReference type="Gene3D" id="3.40.50.410">
    <property type="entry name" value="von Willebrand factor, type A domain"/>
    <property type="match status" value="7"/>
</dbReference>
<gene>
    <name evidence="12" type="ORF">OFUS_LOCUS13890</name>
</gene>
<name>A0A8S4P1P0_OWEFU</name>
<evidence type="ECO:0000256" key="8">
    <source>
        <dbReference type="PROSITE-ProRule" id="PRU00076"/>
    </source>
</evidence>
<evidence type="ECO:0000256" key="7">
    <source>
        <dbReference type="ARBA" id="ARBA00023180"/>
    </source>
</evidence>
<evidence type="ECO:0000256" key="6">
    <source>
        <dbReference type="ARBA" id="ARBA00023157"/>
    </source>
</evidence>
<feature type="domain" description="VWFA" evidence="11">
    <location>
        <begin position="798"/>
        <end position="972"/>
    </location>
</feature>
<feature type="disulfide bond" evidence="8">
    <location>
        <begin position="1005"/>
        <end position="1014"/>
    </location>
</feature>
<protein>
    <submittedName>
        <fullName evidence="12">Uncharacterized protein</fullName>
    </submittedName>
</protein>
<dbReference type="Pfam" id="PF00092">
    <property type="entry name" value="VWA"/>
    <property type="match status" value="7"/>
</dbReference>
<dbReference type="CDD" id="cd01472">
    <property type="entry name" value="vWA_collagen"/>
    <property type="match status" value="2"/>
</dbReference>
<feature type="domain" description="VWFA" evidence="11">
    <location>
        <begin position="603"/>
        <end position="781"/>
    </location>
</feature>
<dbReference type="OrthoDB" id="10256829at2759"/>
<dbReference type="Pfam" id="PF00008">
    <property type="entry name" value="EGF"/>
    <property type="match status" value="2"/>
</dbReference>
<dbReference type="SMART" id="SM00181">
    <property type="entry name" value="EGF"/>
    <property type="match status" value="2"/>
</dbReference>
<evidence type="ECO:0000256" key="5">
    <source>
        <dbReference type="ARBA" id="ARBA00022737"/>
    </source>
</evidence>
<dbReference type="Gene3D" id="2.10.25.10">
    <property type="entry name" value="Laminin"/>
    <property type="match status" value="2"/>
</dbReference>
<organism evidence="12 13">
    <name type="scientific">Owenia fusiformis</name>
    <name type="common">Polychaete worm</name>
    <dbReference type="NCBI Taxonomy" id="6347"/>
    <lineage>
        <taxon>Eukaryota</taxon>
        <taxon>Metazoa</taxon>
        <taxon>Spiralia</taxon>
        <taxon>Lophotrochozoa</taxon>
        <taxon>Annelida</taxon>
        <taxon>Polychaeta</taxon>
        <taxon>Sedentaria</taxon>
        <taxon>Canalipalpata</taxon>
        <taxon>Sabellida</taxon>
        <taxon>Oweniida</taxon>
        <taxon>Oweniidae</taxon>
        <taxon>Owenia</taxon>
    </lineage>
</organism>
<dbReference type="FunFam" id="2.10.25.10:FF:000004">
    <property type="entry name" value="Neurogenic locus notch 1"/>
    <property type="match status" value="1"/>
</dbReference>
<feature type="domain" description="VWFA" evidence="11">
    <location>
        <begin position="26"/>
        <end position="200"/>
    </location>
</feature>
<dbReference type="PROSITE" id="PS00022">
    <property type="entry name" value="EGF_1"/>
    <property type="match status" value="2"/>
</dbReference>
<dbReference type="PANTHER" id="PTHR24020">
    <property type="entry name" value="COLLAGEN ALPHA"/>
    <property type="match status" value="1"/>
</dbReference>
<feature type="domain" description="VWFA" evidence="11">
    <location>
        <begin position="217"/>
        <end position="394"/>
    </location>
</feature>
<feature type="signal peptide" evidence="9">
    <location>
        <begin position="1"/>
        <end position="17"/>
    </location>
</feature>
<evidence type="ECO:0000259" key="11">
    <source>
        <dbReference type="PROSITE" id="PS50234"/>
    </source>
</evidence>
<dbReference type="InterPro" id="IPR018097">
    <property type="entry name" value="EGF_Ca-bd_CS"/>
</dbReference>
<dbReference type="FunFam" id="3.40.50.410:FF:000004">
    <property type="entry name" value="collagen alpha-6(VI) chain"/>
    <property type="match status" value="2"/>
</dbReference>
<dbReference type="Proteomes" id="UP000749559">
    <property type="component" value="Unassembled WGS sequence"/>
</dbReference>
<evidence type="ECO:0000256" key="1">
    <source>
        <dbReference type="ARBA" id="ARBA00004613"/>
    </source>
</evidence>
<keyword evidence="4 9" id="KW-0732">Signal</keyword>
<dbReference type="InterPro" id="IPR000152">
    <property type="entry name" value="EGF-type_Asp/Asn_hydroxyl_site"/>
</dbReference>
<evidence type="ECO:0000256" key="4">
    <source>
        <dbReference type="ARBA" id="ARBA00022729"/>
    </source>
</evidence>
<accession>A0A8S4P1P0</accession>
<keyword evidence="6 8" id="KW-1015">Disulfide bond</keyword>
<comment type="caution">
    <text evidence="12">The sequence shown here is derived from an EMBL/GenBank/DDBJ whole genome shotgun (WGS) entry which is preliminary data.</text>
</comment>
<dbReference type="SMART" id="SM00327">
    <property type="entry name" value="VWA"/>
    <property type="match status" value="7"/>
</dbReference>
<dbReference type="EMBL" id="CAIIXF020000007">
    <property type="protein sequence ID" value="CAH1788338.1"/>
    <property type="molecule type" value="Genomic_DNA"/>
</dbReference>
<evidence type="ECO:0000256" key="9">
    <source>
        <dbReference type="SAM" id="SignalP"/>
    </source>
</evidence>
<keyword evidence="7" id="KW-0325">Glycoprotein</keyword>
<keyword evidence="2" id="KW-0964">Secreted</keyword>
<keyword evidence="5" id="KW-0677">Repeat</keyword>
<dbReference type="InterPro" id="IPR002035">
    <property type="entry name" value="VWF_A"/>
</dbReference>
<comment type="caution">
    <text evidence="8">Lacks conserved residue(s) required for the propagation of feature annotation.</text>
</comment>
<dbReference type="GO" id="GO:0005576">
    <property type="term" value="C:extracellular region"/>
    <property type="evidence" value="ECO:0007669"/>
    <property type="project" value="UniProtKB-SubCell"/>
</dbReference>